<feature type="domain" description="TonB-dependent receptor plug" evidence="16">
    <location>
        <begin position="59"/>
        <end position="169"/>
    </location>
</feature>
<keyword evidence="4" id="KW-0410">Iron transport</keyword>
<evidence type="ECO:0000256" key="6">
    <source>
        <dbReference type="ARBA" id="ARBA00022729"/>
    </source>
</evidence>
<feature type="chain" id="PRO_5030892351" evidence="14">
    <location>
        <begin position="30"/>
        <end position="769"/>
    </location>
</feature>
<gene>
    <name evidence="17" type="ORF">FHS09_004468</name>
</gene>
<keyword evidence="5 12" id="KW-0812">Transmembrane</keyword>
<dbReference type="InterPro" id="IPR039426">
    <property type="entry name" value="TonB-dep_rcpt-like"/>
</dbReference>
<name>A0A7W4WH52_9GAMM</name>
<dbReference type="InterPro" id="IPR012910">
    <property type="entry name" value="Plug_dom"/>
</dbReference>
<comment type="similarity">
    <text evidence="12 13">Belongs to the TonB-dependent receptor family.</text>
</comment>
<feature type="domain" description="TonB-dependent receptor-like beta-barrel" evidence="15">
    <location>
        <begin position="278"/>
        <end position="734"/>
    </location>
</feature>
<keyword evidence="9 13" id="KW-0798">TonB box</keyword>
<dbReference type="GO" id="GO:0015344">
    <property type="term" value="F:siderophore uptake transmembrane transporter activity"/>
    <property type="evidence" value="ECO:0007669"/>
    <property type="project" value="TreeGrafter"/>
</dbReference>
<dbReference type="Pfam" id="PF07715">
    <property type="entry name" value="Plug"/>
    <property type="match status" value="1"/>
</dbReference>
<keyword evidence="11 12" id="KW-0998">Cell outer membrane</keyword>
<dbReference type="SUPFAM" id="SSF56935">
    <property type="entry name" value="Porins"/>
    <property type="match status" value="1"/>
</dbReference>
<evidence type="ECO:0000259" key="16">
    <source>
        <dbReference type="Pfam" id="PF07715"/>
    </source>
</evidence>
<keyword evidence="2 12" id="KW-0813">Transport</keyword>
<dbReference type="InterPro" id="IPR037066">
    <property type="entry name" value="Plug_dom_sf"/>
</dbReference>
<comment type="subcellular location">
    <subcellularLocation>
        <location evidence="1 12">Cell outer membrane</location>
        <topology evidence="1 12">Multi-pass membrane protein</topology>
    </subcellularLocation>
</comment>
<keyword evidence="6 14" id="KW-0732">Signal</keyword>
<evidence type="ECO:0000256" key="11">
    <source>
        <dbReference type="ARBA" id="ARBA00023237"/>
    </source>
</evidence>
<dbReference type="AlphaFoldDB" id="A0A7W4WH52"/>
<dbReference type="EMBL" id="JACHWZ010000040">
    <property type="protein sequence ID" value="MBB3063608.1"/>
    <property type="molecule type" value="Genomic_DNA"/>
</dbReference>
<comment type="caution">
    <text evidence="17">The sequence shown here is derived from an EMBL/GenBank/DDBJ whole genome shotgun (WGS) entry which is preliminary data.</text>
</comment>
<evidence type="ECO:0000256" key="14">
    <source>
        <dbReference type="SAM" id="SignalP"/>
    </source>
</evidence>
<dbReference type="Proteomes" id="UP000535937">
    <property type="component" value="Unassembled WGS sequence"/>
</dbReference>
<dbReference type="InterPro" id="IPR036942">
    <property type="entry name" value="Beta-barrel_TonB_sf"/>
</dbReference>
<evidence type="ECO:0000256" key="8">
    <source>
        <dbReference type="ARBA" id="ARBA00023065"/>
    </source>
</evidence>
<keyword evidence="18" id="KW-1185">Reference proteome</keyword>
<evidence type="ECO:0000256" key="7">
    <source>
        <dbReference type="ARBA" id="ARBA00023004"/>
    </source>
</evidence>
<evidence type="ECO:0000313" key="18">
    <source>
        <dbReference type="Proteomes" id="UP000535937"/>
    </source>
</evidence>
<keyword evidence="3 12" id="KW-1134">Transmembrane beta strand</keyword>
<accession>A0A7W4WH52</accession>
<evidence type="ECO:0000256" key="1">
    <source>
        <dbReference type="ARBA" id="ARBA00004571"/>
    </source>
</evidence>
<evidence type="ECO:0000256" key="13">
    <source>
        <dbReference type="RuleBase" id="RU003357"/>
    </source>
</evidence>
<reference evidence="17 18" key="1">
    <citation type="submission" date="2020-08" db="EMBL/GenBank/DDBJ databases">
        <title>Genomic Encyclopedia of Type Strains, Phase III (KMG-III): the genomes of soil and plant-associated and newly described type strains.</title>
        <authorList>
            <person name="Whitman W."/>
        </authorList>
    </citation>
    <scope>NUCLEOTIDE SEQUENCE [LARGE SCALE GENOMIC DNA]</scope>
    <source>
        <strain evidence="17 18">CECT 8799</strain>
    </source>
</reference>
<dbReference type="GO" id="GO:0009279">
    <property type="term" value="C:cell outer membrane"/>
    <property type="evidence" value="ECO:0007669"/>
    <property type="project" value="UniProtKB-SubCell"/>
</dbReference>
<keyword evidence="8" id="KW-0406">Ion transport</keyword>
<evidence type="ECO:0000256" key="10">
    <source>
        <dbReference type="ARBA" id="ARBA00023136"/>
    </source>
</evidence>
<dbReference type="RefSeq" id="WP_221192192.1">
    <property type="nucleotide sequence ID" value="NZ_JACHWZ010000040.1"/>
</dbReference>
<evidence type="ECO:0000313" key="17">
    <source>
        <dbReference type="EMBL" id="MBB3063608.1"/>
    </source>
</evidence>
<sequence length="769" mass="82855">MKIKINKKPLARAVSLAAVSLGFSGALVAQEAEQPINSGDMVMEEVVTTGTPGGASIRKLDASFSIITLNDDEIARVSPASTADLMKTIPGLWVESSGGVAGANIDVRGFPGGSDAPFVTVSMNGLPVYPAPTLSFMENSSLFRVDETIQRVEGLRGGPNPVYSNGQPGLTTNFILKEGTEETAGKLKYSASDYDLQRVDGLLSGKLSDDVYYMMGGYVSSSPGVRDAGFSAEEGHQFTLHLTAELDNGKAGFYLRDTDDHGTWYLPGASFLPADYTQVGPSNRNALVPVSRPDNSGGSETVWGSYDMGEGRGWDGSIGGAYVEMDLGNGWSFTDRFALTTGNADTLGYVPDGGPVRLDSLTDINDDPITSATTVSGAAVSGDTLVQLFGPWVVRKEIEAKSNDLSIAKQWDTAKVTFGYYASAWEVGEWWSLGNQKYFVLDHDGEQIASTGAAGEIECNAPGVVTCGWSYDVDASGDAREDALYIAGEFYVGDFTFDLGVRSANRETNYSVDDGARDGVYSVYKADEDGTAYTAAVNWAFADNMGTFFRINSGFKFADFDEYRNFGGSFRAGSDLVIDIEQYELGYKLQDANYSLFATLFYNETEGMPDCVVGSGVCTRLETEALGVELDGKLYWGDFTLGLNATVQEPEITSGEFEGNQVLRQPEHQVRLSQSYDWTLGNGVDMSLYGAVSRIGDRYSDNGNSVTLPGYTKVDLGTMVYLNDFSIQLAVNNLTDEEGATEGDPRDPTAANVRYILPRNIKLSVAYDF</sequence>
<dbReference type="Gene3D" id="2.170.130.10">
    <property type="entry name" value="TonB-dependent receptor, plug domain"/>
    <property type="match status" value="1"/>
</dbReference>
<dbReference type="InterPro" id="IPR000531">
    <property type="entry name" value="Beta-barrel_TonB"/>
</dbReference>
<evidence type="ECO:0000256" key="9">
    <source>
        <dbReference type="ARBA" id="ARBA00023077"/>
    </source>
</evidence>
<feature type="signal peptide" evidence="14">
    <location>
        <begin position="1"/>
        <end position="29"/>
    </location>
</feature>
<evidence type="ECO:0000256" key="4">
    <source>
        <dbReference type="ARBA" id="ARBA00022496"/>
    </source>
</evidence>
<dbReference type="PANTHER" id="PTHR32552:SF89">
    <property type="entry name" value="CATECHOLATE SIDEROPHORE RECEPTOR FIU"/>
    <property type="match status" value="1"/>
</dbReference>
<dbReference type="Pfam" id="PF00593">
    <property type="entry name" value="TonB_dep_Rec_b-barrel"/>
    <property type="match status" value="1"/>
</dbReference>
<dbReference type="PANTHER" id="PTHR32552">
    <property type="entry name" value="FERRICHROME IRON RECEPTOR-RELATED"/>
    <property type="match status" value="1"/>
</dbReference>
<keyword evidence="7" id="KW-0408">Iron</keyword>
<evidence type="ECO:0000256" key="5">
    <source>
        <dbReference type="ARBA" id="ARBA00022692"/>
    </source>
</evidence>
<dbReference type="PROSITE" id="PS52016">
    <property type="entry name" value="TONB_DEPENDENT_REC_3"/>
    <property type="match status" value="1"/>
</dbReference>
<keyword evidence="17" id="KW-0675">Receptor</keyword>
<evidence type="ECO:0000256" key="3">
    <source>
        <dbReference type="ARBA" id="ARBA00022452"/>
    </source>
</evidence>
<evidence type="ECO:0000256" key="12">
    <source>
        <dbReference type="PROSITE-ProRule" id="PRU01360"/>
    </source>
</evidence>
<protein>
    <submittedName>
        <fullName evidence="17">Outer membrane cobalamin receptor</fullName>
    </submittedName>
</protein>
<evidence type="ECO:0000259" key="15">
    <source>
        <dbReference type="Pfam" id="PF00593"/>
    </source>
</evidence>
<proteinExistence type="inferred from homology"/>
<keyword evidence="10 12" id="KW-0472">Membrane</keyword>
<organism evidence="17 18">
    <name type="scientific">Microbulbifer rhizosphaerae</name>
    <dbReference type="NCBI Taxonomy" id="1562603"/>
    <lineage>
        <taxon>Bacteria</taxon>
        <taxon>Pseudomonadati</taxon>
        <taxon>Pseudomonadota</taxon>
        <taxon>Gammaproteobacteria</taxon>
        <taxon>Cellvibrionales</taxon>
        <taxon>Microbulbiferaceae</taxon>
        <taxon>Microbulbifer</taxon>
    </lineage>
</organism>
<dbReference type="Gene3D" id="2.40.170.20">
    <property type="entry name" value="TonB-dependent receptor, beta-barrel domain"/>
    <property type="match status" value="1"/>
</dbReference>
<evidence type="ECO:0000256" key="2">
    <source>
        <dbReference type="ARBA" id="ARBA00022448"/>
    </source>
</evidence>